<dbReference type="RefSeq" id="WP_173057517.1">
    <property type="nucleotide sequence ID" value="NZ_BAABGO010000021.1"/>
</dbReference>
<proteinExistence type="predicted"/>
<reference evidence="1 2" key="1">
    <citation type="submission" date="2020-03" db="EMBL/GenBank/DDBJ databases">
        <title>Whole genome shotgun sequence of Phytohabitans houttuyneae NBRC 108639.</title>
        <authorList>
            <person name="Komaki H."/>
            <person name="Tamura T."/>
        </authorList>
    </citation>
    <scope>NUCLEOTIDE SEQUENCE [LARGE SCALE GENOMIC DNA]</scope>
    <source>
        <strain evidence="1 2">NBRC 108639</strain>
    </source>
</reference>
<evidence type="ECO:0000313" key="1">
    <source>
        <dbReference type="EMBL" id="GFJ80081.1"/>
    </source>
</evidence>
<keyword evidence="2" id="KW-1185">Reference proteome</keyword>
<gene>
    <name evidence="1" type="ORF">Phou_042610</name>
</gene>
<protein>
    <submittedName>
        <fullName evidence="1">Uncharacterized protein</fullName>
    </submittedName>
</protein>
<evidence type="ECO:0000313" key="2">
    <source>
        <dbReference type="Proteomes" id="UP000482800"/>
    </source>
</evidence>
<organism evidence="1 2">
    <name type="scientific">Phytohabitans houttuyneae</name>
    <dbReference type="NCBI Taxonomy" id="1076126"/>
    <lineage>
        <taxon>Bacteria</taxon>
        <taxon>Bacillati</taxon>
        <taxon>Actinomycetota</taxon>
        <taxon>Actinomycetes</taxon>
        <taxon>Micromonosporales</taxon>
        <taxon>Micromonosporaceae</taxon>
    </lineage>
</organism>
<dbReference type="Proteomes" id="UP000482800">
    <property type="component" value="Unassembled WGS sequence"/>
</dbReference>
<dbReference type="AlphaFoldDB" id="A0A6V8KCC2"/>
<dbReference type="EMBL" id="BLPF01000001">
    <property type="protein sequence ID" value="GFJ80081.1"/>
    <property type="molecule type" value="Genomic_DNA"/>
</dbReference>
<comment type="caution">
    <text evidence="1">The sequence shown here is derived from an EMBL/GenBank/DDBJ whole genome shotgun (WGS) entry which is preliminary data.</text>
</comment>
<sequence length="104" mass="11460">MSLFDFNPNHTAWCARDHQCGTAGEHRATPIGVDVHGHGRGSLTRVRDADGREYAEIRVRVALSPVEPYAHRQLGTLLTGLRTLLIRTARAGYPAPPYSTRRAA</sequence>
<reference evidence="1 2" key="2">
    <citation type="submission" date="2020-03" db="EMBL/GenBank/DDBJ databases">
        <authorList>
            <person name="Ichikawa N."/>
            <person name="Kimura A."/>
            <person name="Kitahashi Y."/>
            <person name="Uohara A."/>
        </authorList>
    </citation>
    <scope>NUCLEOTIDE SEQUENCE [LARGE SCALE GENOMIC DNA]</scope>
    <source>
        <strain evidence="1 2">NBRC 108639</strain>
    </source>
</reference>
<name>A0A6V8KCC2_9ACTN</name>
<accession>A0A6V8KCC2</accession>